<reference evidence="2 3" key="1">
    <citation type="journal article" date="2014" name="Science">
        <title>Plant genetics. Early allopolyploid evolution in the post-Neolithic Brassica napus oilseed genome.</title>
        <authorList>
            <person name="Chalhoub B."/>
            <person name="Denoeud F."/>
            <person name="Liu S."/>
            <person name="Parkin I.A."/>
            <person name="Tang H."/>
            <person name="Wang X."/>
            <person name="Chiquet J."/>
            <person name="Belcram H."/>
            <person name="Tong C."/>
            <person name="Samans B."/>
            <person name="Correa M."/>
            <person name="Da Silva C."/>
            <person name="Just J."/>
            <person name="Falentin C."/>
            <person name="Koh C.S."/>
            <person name="Le Clainche I."/>
            <person name="Bernard M."/>
            <person name="Bento P."/>
            <person name="Noel B."/>
            <person name="Labadie K."/>
            <person name="Alberti A."/>
            <person name="Charles M."/>
            <person name="Arnaud D."/>
            <person name="Guo H."/>
            <person name="Daviaud C."/>
            <person name="Alamery S."/>
            <person name="Jabbari K."/>
            <person name="Zhao M."/>
            <person name="Edger P.P."/>
            <person name="Chelaifa H."/>
            <person name="Tack D."/>
            <person name="Lassalle G."/>
            <person name="Mestiri I."/>
            <person name="Schnel N."/>
            <person name="Le Paslier M.C."/>
            <person name="Fan G."/>
            <person name="Renault V."/>
            <person name="Bayer P.E."/>
            <person name="Golicz A.A."/>
            <person name="Manoli S."/>
            <person name="Lee T.H."/>
            <person name="Thi V.H."/>
            <person name="Chalabi S."/>
            <person name="Hu Q."/>
            <person name="Fan C."/>
            <person name="Tollenaere R."/>
            <person name="Lu Y."/>
            <person name="Battail C."/>
            <person name="Shen J."/>
            <person name="Sidebottom C.H."/>
            <person name="Wang X."/>
            <person name="Canaguier A."/>
            <person name="Chauveau A."/>
            <person name="Berard A."/>
            <person name="Deniot G."/>
            <person name="Guan M."/>
            <person name="Liu Z."/>
            <person name="Sun F."/>
            <person name="Lim Y.P."/>
            <person name="Lyons E."/>
            <person name="Town C.D."/>
            <person name="Bancroft I."/>
            <person name="Wang X."/>
            <person name="Meng J."/>
            <person name="Ma J."/>
            <person name="Pires J.C."/>
            <person name="King G.J."/>
            <person name="Brunel D."/>
            <person name="Delourme R."/>
            <person name="Renard M."/>
            <person name="Aury J.M."/>
            <person name="Adams K.L."/>
            <person name="Batley J."/>
            <person name="Snowdon R.J."/>
            <person name="Tost J."/>
            <person name="Edwards D."/>
            <person name="Zhou Y."/>
            <person name="Hua W."/>
            <person name="Sharpe A.G."/>
            <person name="Paterson A.H."/>
            <person name="Guan C."/>
            <person name="Wincker P."/>
        </authorList>
    </citation>
    <scope>NUCLEOTIDE SEQUENCE [LARGE SCALE GENOMIC DNA]</scope>
    <source>
        <strain evidence="3">cv. Darmor-bzh</strain>
    </source>
</reference>
<dbReference type="PaxDb" id="3708-A0A078I2C0"/>
<reference evidence="2" key="2">
    <citation type="submission" date="2014-06" db="EMBL/GenBank/DDBJ databases">
        <authorList>
            <person name="Genoscope - CEA"/>
        </authorList>
    </citation>
    <scope>NUCLEOTIDE SEQUENCE</scope>
</reference>
<reference evidence="1" key="3">
    <citation type="submission" date="2021-01" db="EMBL/GenBank/DDBJ databases">
        <authorList>
            <consortium name="Genoscope - CEA"/>
            <person name="William W."/>
        </authorList>
    </citation>
    <scope>NUCLEOTIDE SEQUENCE</scope>
</reference>
<dbReference type="EMBL" id="LK032551">
    <property type="protein sequence ID" value="CDY43278.1"/>
    <property type="molecule type" value="Genomic_DNA"/>
</dbReference>
<sequence length="131" mass="15782">MFCFFEIGFFNNKWKFKLKKKVLHFYVCDVQKMERDGGPIDKHAQGKQMVHAIKRKPICLGYSSSYCLCSCRYKKIKALDPEAKFKNAKRRFQEAYQQHEKAKRRRTIQVLEMIPNQRKAQRPLLKRPVRR</sequence>
<evidence type="ECO:0000313" key="2">
    <source>
        <dbReference type="EMBL" id="CDY43278.1"/>
    </source>
</evidence>
<evidence type="ECO:0000313" key="3">
    <source>
        <dbReference type="Proteomes" id="UP000028999"/>
    </source>
</evidence>
<dbReference type="PANTHER" id="PTHR46554">
    <property type="entry name" value="MEDIATOR OF RNA POLYMERASE II TRANSCRIPTION SUBUNIT 26A-RELATED"/>
    <property type="match status" value="1"/>
</dbReference>
<proteinExistence type="predicted"/>
<dbReference type="AlphaFoldDB" id="A0A078I2C0"/>
<evidence type="ECO:0000313" key="1">
    <source>
        <dbReference type="EMBL" id="CAF2054234.1"/>
    </source>
</evidence>
<protein>
    <submittedName>
        <fullName evidence="1">(rape) hypothetical protein</fullName>
    </submittedName>
    <submittedName>
        <fullName evidence="2">BnaC06g01900D protein</fullName>
    </submittedName>
</protein>
<dbReference type="EMBL" id="HG994370">
    <property type="protein sequence ID" value="CAF2054234.1"/>
    <property type="molecule type" value="Genomic_DNA"/>
</dbReference>
<dbReference type="STRING" id="3708.A0A078I2C0"/>
<gene>
    <name evidence="2" type="primary">BnaC06g01900D</name>
    <name evidence="1" type="ORF">DARMORV10_C06P02800.1</name>
    <name evidence="2" type="ORF">GSBRNA2T00076315001</name>
</gene>
<name>A0A078I2C0_BRANA</name>
<accession>A0A078I2C0</accession>
<dbReference type="Proteomes" id="UP001295469">
    <property type="component" value="Chromosome C06"/>
</dbReference>
<dbReference type="PANTHER" id="PTHR46554:SF2">
    <property type="entry name" value="TFIIS N-TERMINAL DOMAIN-CONTAINING PROTEIN"/>
    <property type="match status" value="1"/>
</dbReference>
<dbReference type="Proteomes" id="UP000028999">
    <property type="component" value="Unassembled WGS sequence"/>
</dbReference>
<organism evidence="2 3">
    <name type="scientific">Brassica napus</name>
    <name type="common">Rape</name>
    <dbReference type="NCBI Taxonomy" id="3708"/>
    <lineage>
        <taxon>Eukaryota</taxon>
        <taxon>Viridiplantae</taxon>
        <taxon>Streptophyta</taxon>
        <taxon>Embryophyta</taxon>
        <taxon>Tracheophyta</taxon>
        <taxon>Spermatophyta</taxon>
        <taxon>Magnoliopsida</taxon>
        <taxon>eudicotyledons</taxon>
        <taxon>Gunneridae</taxon>
        <taxon>Pentapetalae</taxon>
        <taxon>rosids</taxon>
        <taxon>malvids</taxon>
        <taxon>Brassicales</taxon>
        <taxon>Brassicaceae</taxon>
        <taxon>Brassiceae</taxon>
        <taxon>Brassica</taxon>
    </lineage>
</organism>
<dbReference type="Gramene" id="CDY43278">
    <property type="protein sequence ID" value="CDY43278"/>
    <property type="gene ID" value="GSBRNA2T00076315001"/>
</dbReference>
<keyword evidence="3" id="KW-1185">Reference proteome</keyword>